<evidence type="ECO:0000256" key="2">
    <source>
        <dbReference type="ARBA" id="ARBA00023015"/>
    </source>
</evidence>
<evidence type="ECO:0000313" key="13">
    <source>
        <dbReference type="Proteomes" id="UP000516314"/>
    </source>
</evidence>
<reference evidence="9 11" key="3">
    <citation type="submission" date="2019-11" db="EMBL/GenBank/DDBJ databases">
        <authorList>
            <person name="Jiao W.-B."/>
            <person name="Schneeberger K."/>
        </authorList>
    </citation>
    <scope>NUCLEOTIDE SEQUENCE [LARGE SCALE GENOMIC DNA]</scope>
    <source>
        <strain evidence="11">cv. An-1</strain>
        <strain evidence="12">cv. C24</strain>
    </source>
</reference>
<evidence type="ECO:0000256" key="1">
    <source>
        <dbReference type="ARBA" id="ARBA00010820"/>
    </source>
</evidence>
<dbReference type="InterPro" id="IPR053932">
    <property type="entry name" value="GeBP-like_DBD"/>
</dbReference>
<sequence length="154" mass="17690">MDKANTNRSKVCGGSGEAKLTGKKRKNVSAKQSKKDAKKENSQRLKWSSKDEVLVLQGMLDFKSVTGKNPVDDINGAYEFVVHEYISTVIDEDFIEKMKSLKKKLKKKQRIYDKDPSSSEPLYQKSSEWLKMIWGYDVESALEKPRKSKRIIKL</sequence>
<proteinExistence type="inferred from homology"/>
<feature type="region of interest" description="Disordered" evidence="4">
    <location>
        <begin position="1"/>
        <end position="45"/>
    </location>
</feature>
<accession>A0A5S9XQA1</accession>
<dbReference type="Pfam" id="PF04504">
    <property type="entry name" value="GeBP-like_DBD"/>
    <property type="match status" value="1"/>
</dbReference>
<dbReference type="EMBL" id="CACRSJ010000109">
    <property type="protein sequence ID" value="VYS61350.1"/>
    <property type="molecule type" value="Genomic_DNA"/>
</dbReference>
<dbReference type="Proteomes" id="UP000434276">
    <property type="component" value="Unassembled WGS sequence"/>
</dbReference>
<keyword evidence="2" id="KW-0805">Transcription regulation</keyword>
<reference evidence="10" key="1">
    <citation type="journal article" date="2016" name="Proc. Natl. Acad. Sci. U.S.A.">
        <title>Chromosome-level assembly of Arabidopsis thaliana Ler reveals the extent of translocation and inversion polymorphisms.</title>
        <authorList>
            <person name="Zapata L."/>
            <person name="Ding J."/>
            <person name="Willing E.M."/>
            <person name="Hartwig B."/>
            <person name="Bezdan D."/>
            <person name="Jiao W.B."/>
            <person name="Patel V."/>
            <person name="Velikkakam James G."/>
            <person name="Koornneef M."/>
            <person name="Ossowski S."/>
            <person name="Schneeberger K."/>
        </authorList>
    </citation>
    <scope>NUCLEOTIDE SEQUENCE [LARGE SCALE GENOMIC DNA]</scope>
    <source>
        <strain evidence="10">cv. Landsberg erecta</strain>
    </source>
</reference>
<dbReference type="Proteomes" id="UP000426265">
    <property type="component" value="Unassembled WGS sequence"/>
</dbReference>
<evidence type="ECO:0000313" key="10">
    <source>
        <dbReference type="Proteomes" id="UP000078284"/>
    </source>
</evidence>
<dbReference type="Proteomes" id="UP000516314">
    <property type="component" value="Chromosome 4"/>
</dbReference>
<reference evidence="7 13" key="4">
    <citation type="submission" date="2020-09" db="EMBL/GenBank/DDBJ databases">
        <authorList>
            <person name="Ashkenazy H."/>
        </authorList>
    </citation>
    <scope>NUCLEOTIDE SEQUENCE [LARGE SCALE GENOMIC DNA]</scope>
    <source>
        <strain evidence="13">cv. Cdm-0</strain>
    </source>
</reference>
<evidence type="ECO:0000313" key="9">
    <source>
        <dbReference type="EMBL" id="VYS61350.1"/>
    </source>
</evidence>
<dbReference type="EMBL" id="CACSHJ010000095">
    <property type="protein sequence ID" value="CAA0392711.1"/>
    <property type="molecule type" value="Genomic_DNA"/>
</dbReference>
<comment type="similarity">
    <text evidence="1">Belongs to the GeBP family.</text>
</comment>
<accession>A0A178UZT0</accession>
<evidence type="ECO:0000256" key="4">
    <source>
        <dbReference type="SAM" id="MobiDB-lite"/>
    </source>
</evidence>
<organism evidence="8 10">
    <name type="scientific">Arabidopsis thaliana</name>
    <name type="common">Mouse-ear cress</name>
    <dbReference type="NCBI Taxonomy" id="3702"/>
    <lineage>
        <taxon>Eukaryota</taxon>
        <taxon>Viridiplantae</taxon>
        <taxon>Streptophyta</taxon>
        <taxon>Embryophyta</taxon>
        <taxon>Tracheophyta</taxon>
        <taxon>Spermatophyta</taxon>
        <taxon>Magnoliopsida</taxon>
        <taxon>eudicotyledons</taxon>
        <taxon>Gunneridae</taxon>
        <taxon>Pentapetalae</taxon>
        <taxon>rosids</taxon>
        <taxon>malvids</taxon>
        <taxon>Brassicales</taxon>
        <taxon>Brassicaceae</taxon>
        <taxon>Camelineae</taxon>
        <taxon>Arabidopsis</taxon>
    </lineage>
</organism>
<dbReference type="GO" id="GO:0006355">
    <property type="term" value="P:regulation of DNA-templated transcription"/>
    <property type="evidence" value="ECO:0007669"/>
    <property type="project" value="InterPro"/>
</dbReference>
<dbReference type="EMBL" id="LR881469">
    <property type="protein sequence ID" value="CAD5326679.1"/>
    <property type="molecule type" value="Genomic_DNA"/>
</dbReference>
<dbReference type="EMBL" id="LUHQ01000004">
    <property type="protein sequence ID" value="OAO99418.1"/>
    <property type="molecule type" value="Genomic_DNA"/>
</dbReference>
<dbReference type="AlphaFoldDB" id="A0A178UZT0"/>
<feature type="domain" description="Glabrous enhancer-binding protein-like DBD" evidence="5">
    <location>
        <begin position="46"/>
        <end position="135"/>
    </location>
</feature>
<dbReference type="InterPro" id="IPR007592">
    <property type="entry name" value="GEBP"/>
</dbReference>
<evidence type="ECO:0000313" key="6">
    <source>
        <dbReference type="EMBL" id="CAA0392711.1"/>
    </source>
</evidence>
<dbReference type="PANTHER" id="PTHR31662:SF68">
    <property type="entry name" value="DNA-BINDING STOREKEEPER PROTEIN TRANSCRIPTIONAL REGULATOR-LIKE PROTEIN-RELATED"/>
    <property type="match status" value="1"/>
</dbReference>
<dbReference type="ExpressionAtlas" id="A0A178UZT0">
    <property type="expression patterns" value="baseline and differential"/>
</dbReference>
<dbReference type="PANTHER" id="PTHR31662">
    <property type="entry name" value="BNAANNG10740D PROTEIN-RELATED"/>
    <property type="match status" value="1"/>
</dbReference>
<evidence type="ECO:0000313" key="8">
    <source>
        <dbReference type="EMBL" id="OAO99418.1"/>
    </source>
</evidence>
<feature type="compositionally biased region" description="Basic and acidic residues" evidence="4">
    <location>
        <begin position="33"/>
        <end position="45"/>
    </location>
</feature>
<evidence type="ECO:0000256" key="3">
    <source>
        <dbReference type="ARBA" id="ARBA00023163"/>
    </source>
</evidence>
<dbReference type="Proteomes" id="UP000078284">
    <property type="component" value="Chromosome 4"/>
</dbReference>
<protein>
    <submittedName>
        <fullName evidence="7">(thale cress) hypothetical protein</fullName>
    </submittedName>
</protein>
<evidence type="ECO:0000313" key="11">
    <source>
        <dbReference type="Proteomes" id="UP000426265"/>
    </source>
</evidence>
<evidence type="ECO:0000313" key="12">
    <source>
        <dbReference type="Proteomes" id="UP000434276"/>
    </source>
</evidence>
<evidence type="ECO:0000313" key="7">
    <source>
        <dbReference type="EMBL" id="CAD5326679.1"/>
    </source>
</evidence>
<name>A0A178UZT0_ARATH</name>
<gene>
    <name evidence="8" type="ordered locus">AXX17_At4g00290</name>
    <name evidence="9" type="ORF">AN1_LOCUS16782</name>
    <name evidence="7" type="ORF">AT9943_LOCUS14426</name>
    <name evidence="6" type="ORF">C24_LOCUS16655</name>
</gene>
<keyword evidence="3" id="KW-0804">Transcription</keyword>
<evidence type="ECO:0000259" key="5">
    <source>
        <dbReference type="Pfam" id="PF04504"/>
    </source>
</evidence>
<reference evidence="8" key="2">
    <citation type="submission" date="2016-03" db="EMBL/GenBank/DDBJ databases">
        <title>Full-length assembly of Arabidopsis thaliana Ler reveals the complement of translocations and inversions.</title>
        <authorList>
            <person name="Zapata L."/>
            <person name="Schneeberger K."/>
            <person name="Ossowski S."/>
        </authorList>
    </citation>
    <scope>NUCLEOTIDE SEQUENCE [LARGE SCALE GENOMIC DNA]</scope>
    <source>
        <tissue evidence="8">Leaf</tissue>
    </source>
</reference>
<dbReference type="OrthoDB" id="1078715at2759"/>